<evidence type="ECO:0000256" key="5">
    <source>
        <dbReference type="PROSITE-ProRule" id="PRU00221"/>
    </source>
</evidence>
<feature type="region of interest" description="Disordered" evidence="6">
    <location>
        <begin position="148"/>
        <end position="213"/>
    </location>
</feature>
<feature type="region of interest" description="Disordered" evidence="6">
    <location>
        <begin position="1"/>
        <end position="126"/>
    </location>
</feature>
<comment type="caution">
    <text evidence="8">The sequence shown here is derived from an EMBL/GenBank/DDBJ whole genome shotgun (WGS) entry which is preliminary data.</text>
</comment>
<keyword evidence="3" id="KW-0677">Repeat</keyword>
<keyword evidence="9" id="KW-1185">Reference proteome</keyword>
<evidence type="ECO:0000256" key="1">
    <source>
        <dbReference type="ARBA" id="ARBA00006445"/>
    </source>
</evidence>
<dbReference type="InterPro" id="IPR015943">
    <property type="entry name" value="WD40/YVTN_repeat-like_dom_sf"/>
</dbReference>
<dbReference type="GO" id="GO:1990757">
    <property type="term" value="F:ubiquitin ligase activator activity"/>
    <property type="evidence" value="ECO:0007669"/>
    <property type="project" value="TreeGrafter"/>
</dbReference>
<feature type="compositionally biased region" description="Polar residues" evidence="6">
    <location>
        <begin position="9"/>
        <end position="23"/>
    </location>
</feature>
<dbReference type="Proteomes" id="UP000481861">
    <property type="component" value="Unassembled WGS sequence"/>
</dbReference>
<sequence>MASPPTTVPPNETTAGDVQTPTLISPPESKTPPTTSHKRNQTDFSRNSEPVDASALSKALKDMDHGGLARSRPVASPSRKRQRIYGDRFIPNRTGQDLRESFSLIDADASPATPSRSRRTPHNDLHFQKTEEANRTYSAILRQEMFEESIPRNLPTSLSPPEDHTMRNSGRSNTPPARLASGLPAPALTPSTPHKNFFNYSGQPTPSRTPRSRNDINLNARSEIYSLSPVKYSSQLMLLTPQKAPRAVSKVPYKVLDAPDLADDFYLNLVDWGSQNTLGVGLGNSVYMWNSSSGRVTKLCELPDDTVTSVNWIQRGSHIAIGTNKGFVQIWDAQSQRRLRTMTGHTARVGALAWNEHILTSGSRDRTIYHRDVRQPEQWLRKLVGHKQEVCGLKWNPEDRQLASGGNDNKLMVWDGLNAEPMFKFSEHQAAVKAIAWSPHQRGLLASGGGTADRTIKFWNTLISPNGPSAASIAAAAAASSSNSANIPNYSSAPANLLSSLDTGSQVCNLAWSKNSNEIVSTHGYSQNQIIVWKYPSMQQVVSLTGHTYRVLYLAMSPDGQVIVTGAGDETLRFWNAFKKKERNGGLSSMDKWGVIR</sequence>
<dbReference type="PANTHER" id="PTHR19918:SF1">
    <property type="entry name" value="FIZZY-RELATED PROTEIN HOMOLOG"/>
    <property type="match status" value="1"/>
</dbReference>
<name>A0A7C8MJD7_9PLEO</name>
<feature type="repeat" description="WD" evidence="5">
    <location>
        <begin position="383"/>
        <end position="415"/>
    </location>
</feature>
<accession>A0A7C8MJD7</accession>
<feature type="compositionally biased region" description="Low complexity" evidence="6">
    <location>
        <begin position="25"/>
        <end position="35"/>
    </location>
</feature>
<evidence type="ECO:0000256" key="3">
    <source>
        <dbReference type="ARBA" id="ARBA00022737"/>
    </source>
</evidence>
<evidence type="ECO:0000313" key="8">
    <source>
        <dbReference type="EMBL" id="KAF2876983.1"/>
    </source>
</evidence>
<dbReference type="Pfam" id="PF00400">
    <property type="entry name" value="WD40"/>
    <property type="match status" value="1"/>
</dbReference>
<dbReference type="InterPro" id="IPR056150">
    <property type="entry name" value="WD40_CDC20-Fz"/>
</dbReference>
<feature type="compositionally biased region" description="Polar residues" evidence="6">
    <location>
        <begin position="189"/>
        <end position="213"/>
    </location>
</feature>
<gene>
    <name evidence="8" type="ORF">BDV95DRAFT_481948</name>
</gene>
<evidence type="ECO:0000256" key="6">
    <source>
        <dbReference type="SAM" id="MobiDB-lite"/>
    </source>
</evidence>
<dbReference type="SUPFAM" id="SSF50978">
    <property type="entry name" value="WD40 repeat-like"/>
    <property type="match status" value="1"/>
</dbReference>
<evidence type="ECO:0000256" key="4">
    <source>
        <dbReference type="ARBA" id="ARBA00023306"/>
    </source>
</evidence>
<feature type="domain" description="CDC20/Fizzy WD40" evidence="7">
    <location>
        <begin position="256"/>
        <end position="461"/>
    </location>
</feature>
<dbReference type="GO" id="GO:0010997">
    <property type="term" value="F:anaphase-promoting complex binding"/>
    <property type="evidence" value="ECO:0007669"/>
    <property type="project" value="InterPro"/>
</dbReference>
<dbReference type="CDD" id="cd00200">
    <property type="entry name" value="WD40"/>
    <property type="match status" value="1"/>
</dbReference>
<evidence type="ECO:0000259" key="7">
    <source>
        <dbReference type="Pfam" id="PF24807"/>
    </source>
</evidence>
<keyword evidence="2 5" id="KW-0853">WD repeat</keyword>
<feature type="repeat" description="WD" evidence="5">
    <location>
        <begin position="544"/>
        <end position="576"/>
    </location>
</feature>
<comment type="similarity">
    <text evidence="1">Belongs to the WD repeat CDC20/Fizzy family.</text>
</comment>
<dbReference type="PANTHER" id="PTHR19918">
    <property type="entry name" value="CELL DIVISION CYCLE 20 CDC20 FIZZY -RELATED"/>
    <property type="match status" value="1"/>
</dbReference>
<organism evidence="8 9">
    <name type="scientific">Massariosphaeria phaeospora</name>
    <dbReference type="NCBI Taxonomy" id="100035"/>
    <lineage>
        <taxon>Eukaryota</taxon>
        <taxon>Fungi</taxon>
        <taxon>Dikarya</taxon>
        <taxon>Ascomycota</taxon>
        <taxon>Pezizomycotina</taxon>
        <taxon>Dothideomycetes</taxon>
        <taxon>Pleosporomycetidae</taxon>
        <taxon>Pleosporales</taxon>
        <taxon>Pleosporales incertae sedis</taxon>
        <taxon>Massariosphaeria</taxon>
    </lineage>
</organism>
<dbReference type="GO" id="GO:0005680">
    <property type="term" value="C:anaphase-promoting complex"/>
    <property type="evidence" value="ECO:0007669"/>
    <property type="project" value="TreeGrafter"/>
</dbReference>
<dbReference type="PROSITE" id="PS50082">
    <property type="entry name" value="WD_REPEATS_2"/>
    <property type="match status" value="3"/>
</dbReference>
<keyword evidence="4" id="KW-0131">Cell cycle</keyword>
<dbReference type="PROSITE" id="PS50294">
    <property type="entry name" value="WD_REPEATS_REGION"/>
    <property type="match status" value="2"/>
</dbReference>
<reference evidence="8 9" key="1">
    <citation type="submission" date="2020-01" db="EMBL/GenBank/DDBJ databases">
        <authorList>
            <consortium name="DOE Joint Genome Institute"/>
            <person name="Haridas S."/>
            <person name="Albert R."/>
            <person name="Binder M."/>
            <person name="Bloem J."/>
            <person name="Labutti K."/>
            <person name="Salamov A."/>
            <person name="Andreopoulos B."/>
            <person name="Baker S.E."/>
            <person name="Barry K."/>
            <person name="Bills G."/>
            <person name="Bluhm B.H."/>
            <person name="Cannon C."/>
            <person name="Castanera R."/>
            <person name="Culley D.E."/>
            <person name="Daum C."/>
            <person name="Ezra D."/>
            <person name="Gonzalez J.B."/>
            <person name="Henrissat B."/>
            <person name="Kuo A."/>
            <person name="Liang C."/>
            <person name="Lipzen A."/>
            <person name="Lutzoni F."/>
            <person name="Magnuson J."/>
            <person name="Mondo S."/>
            <person name="Nolan M."/>
            <person name="Ohm R."/>
            <person name="Pangilinan J."/>
            <person name="Park H.-J.H."/>
            <person name="Ramirez L."/>
            <person name="Alfaro M."/>
            <person name="Sun H."/>
            <person name="Tritt A."/>
            <person name="Yoshinaga Y."/>
            <person name="Zwiers L.-H.L."/>
            <person name="Turgeon B.G."/>
            <person name="Goodwin S.B."/>
            <person name="Spatafora J.W."/>
            <person name="Crous P.W."/>
            <person name="Grigoriev I.V."/>
        </authorList>
    </citation>
    <scope>NUCLEOTIDE SEQUENCE [LARGE SCALE GENOMIC DNA]</scope>
    <source>
        <strain evidence="8 9">CBS 611.86</strain>
    </source>
</reference>
<proteinExistence type="inferred from homology"/>
<dbReference type="OrthoDB" id="10263272at2759"/>
<dbReference type="Pfam" id="PF24807">
    <property type="entry name" value="WD40_CDC20-Fz"/>
    <property type="match status" value="1"/>
</dbReference>
<feature type="repeat" description="WD" evidence="5">
    <location>
        <begin position="305"/>
        <end position="341"/>
    </location>
</feature>
<dbReference type="AlphaFoldDB" id="A0A7C8MJD7"/>
<dbReference type="InterPro" id="IPR036322">
    <property type="entry name" value="WD40_repeat_dom_sf"/>
</dbReference>
<protein>
    <submittedName>
        <fullName evidence="8">WD40-repeat-containing domain protein</fullName>
    </submittedName>
</protein>
<dbReference type="GO" id="GO:0031145">
    <property type="term" value="P:anaphase-promoting complex-dependent catabolic process"/>
    <property type="evidence" value="ECO:0007669"/>
    <property type="project" value="TreeGrafter"/>
</dbReference>
<evidence type="ECO:0000313" key="9">
    <source>
        <dbReference type="Proteomes" id="UP000481861"/>
    </source>
</evidence>
<dbReference type="SMART" id="SM00320">
    <property type="entry name" value="WD40"/>
    <property type="match status" value="6"/>
</dbReference>
<evidence type="ECO:0000256" key="2">
    <source>
        <dbReference type="ARBA" id="ARBA00022574"/>
    </source>
</evidence>
<dbReference type="EMBL" id="JAADJZ010000002">
    <property type="protein sequence ID" value="KAF2876983.1"/>
    <property type="molecule type" value="Genomic_DNA"/>
</dbReference>
<dbReference type="InterPro" id="IPR001680">
    <property type="entry name" value="WD40_rpt"/>
</dbReference>
<dbReference type="Gene3D" id="2.130.10.10">
    <property type="entry name" value="YVTN repeat-like/Quinoprotein amine dehydrogenase"/>
    <property type="match status" value="2"/>
</dbReference>
<dbReference type="InterPro" id="IPR033010">
    <property type="entry name" value="Cdc20/Fizzy"/>
</dbReference>
<dbReference type="GO" id="GO:1905786">
    <property type="term" value="P:positive regulation of anaphase-promoting complex-dependent catabolic process"/>
    <property type="evidence" value="ECO:0007669"/>
    <property type="project" value="TreeGrafter"/>
</dbReference>